<name>A0A918DXB9_9ACTN</name>
<evidence type="ECO:0000256" key="2">
    <source>
        <dbReference type="SAM" id="Phobius"/>
    </source>
</evidence>
<keyword evidence="4" id="KW-1185">Reference proteome</keyword>
<feature type="transmembrane region" description="Helical" evidence="2">
    <location>
        <begin position="86"/>
        <end position="106"/>
    </location>
</feature>
<proteinExistence type="predicted"/>
<comment type="caution">
    <text evidence="3">The sequence shown here is derived from an EMBL/GenBank/DDBJ whole genome shotgun (WGS) entry which is preliminary data.</text>
</comment>
<feature type="compositionally biased region" description="Low complexity" evidence="1">
    <location>
        <begin position="124"/>
        <end position="138"/>
    </location>
</feature>
<evidence type="ECO:0000313" key="4">
    <source>
        <dbReference type="Proteomes" id="UP000641932"/>
    </source>
</evidence>
<evidence type="ECO:0000313" key="3">
    <source>
        <dbReference type="EMBL" id="GGO88292.1"/>
    </source>
</evidence>
<feature type="transmembrane region" description="Helical" evidence="2">
    <location>
        <begin position="55"/>
        <end position="74"/>
    </location>
</feature>
<feature type="region of interest" description="Disordered" evidence="1">
    <location>
        <begin position="116"/>
        <end position="192"/>
    </location>
</feature>
<evidence type="ECO:0000256" key="1">
    <source>
        <dbReference type="SAM" id="MobiDB-lite"/>
    </source>
</evidence>
<protein>
    <recommendedName>
        <fullName evidence="5">Integral membrane protein</fullName>
    </recommendedName>
</protein>
<dbReference type="AlphaFoldDB" id="A0A918DXB9"/>
<dbReference type="RefSeq" id="WP_189132038.1">
    <property type="nucleotide sequence ID" value="NZ_BMMS01000011.1"/>
</dbReference>
<gene>
    <name evidence="3" type="ORF">GCM10012280_28760</name>
</gene>
<dbReference type="Proteomes" id="UP000641932">
    <property type="component" value="Unassembled WGS sequence"/>
</dbReference>
<reference evidence="3" key="1">
    <citation type="journal article" date="2014" name="Int. J. Syst. Evol. Microbiol.">
        <title>Complete genome sequence of Corynebacterium casei LMG S-19264T (=DSM 44701T), isolated from a smear-ripened cheese.</title>
        <authorList>
            <consortium name="US DOE Joint Genome Institute (JGI-PGF)"/>
            <person name="Walter F."/>
            <person name="Albersmeier A."/>
            <person name="Kalinowski J."/>
            <person name="Ruckert C."/>
        </authorList>
    </citation>
    <scope>NUCLEOTIDE SEQUENCE</scope>
    <source>
        <strain evidence="3">CGMCC 4.7201</strain>
    </source>
</reference>
<evidence type="ECO:0008006" key="5">
    <source>
        <dbReference type="Google" id="ProtNLM"/>
    </source>
</evidence>
<reference evidence="3" key="2">
    <citation type="submission" date="2020-09" db="EMBL/GenBank/DDBJ databases">
        <authorList>
            <person name="Sun Q."/>
            <person name="Zhou Y."/>
        </authorList>
    </citation>
    <scope>NUCLEOTIDE SEQUENCE</scope>
    <source>
        <strain evidence="3">CGMCC 4.7201</strain>
    </source>
</reference>
<keyword evidence="2" id="KW-1133">Transmembrane helix</keyword>
<sequence length="213" mass="23092">MNGPGIAPPPQQPRPNGAGGVTTLLRVLFMAAPFLTCGALSFVPMLRIALRRRRPLHWVIFVVVVAASIASFVLVEVGPDADSWQVDVGVTGMLVLALAVPTYFLVMDVRHQESRREHWQARQTGSPPYSPYPYGGTPVPAPSPRPPLGHSGHNPYRDDTGATPPPPPSPLPNAVPAPLPTPIPAPAQPHRIDRVRAELDEISDYLRKQEEGR</sequence>
<keyword evidence="2" id="KW-0472">Membrane</keyword>
<feature type="transmembrane region" description="Helical" evidence="2">
    <location>
        <begin position="23"/>
        <end position="43"/>
    </location>
</feature>
<feature type="compositionally biased region" description="Pro residues" evidence="1">
    <location>
        <begin position="163"/>
        <end position="187"/>
    </location>
</feature>
<accession>A0A918DXB9</accession>
<organism evidence="3 4">
    <name type="scientific">Wenjunlia tyrosinilytica</name>
    <dbReference type="NCBI Taxonomy" id="1544741"/>
    <lineage>
        <taxon>Bacteria</taxon>
        <taxon>Bacillati</taxon>
        <taxon>Actinomycetota</taxon>
        <taxon>Actinomycetes</taxon>
        <taxon>Kitasatosporales</taxon>
        <taxon>Streptomycetaceae</taxon>
        <taxon>Wenjunlia</taxon>
    </lineage>
</organism>
<dbReference type="EMBL" id="BMMS01000011">
    <property type="protein sequence ID" value="GGO88292.1"/>
    <property type="molecule type" value="Genomic_DNA"/>
</dbReference>
<keyword evidence="2" id="KW-0812">Transmembrane</keyword>